<dbReference type="InterPro" id="IPR014729">
    <property type="entry name" value="Rossmann-like_a/b/a_fold"/>
</dbReference>
<dbReference type="EMBL" id="DTBE01000008">
    <property type="protein sequence ID" value="HGQ59163.1"/>
    <property type="molecule type" value="Genomic_DNA"/>
</dbReference>
<reference evidence="3" key="1">
    <citation type="journal article" date="2020" name="mSystems">
        <title>Genome- and Community-Level Interaction Insights into Carbon Utilization and Element Cycling Functions of Hydrothermarchaeota in Hydrothermal Sediment.</title>
        <authorList>
            <person name="Zhou Z."/>
            <person name="Liu Y."/>
            <person name="Xu W."/>
            <person name="Pan J."/>
            <person name="Luo Z.H."/>
            <person name="Li M."/>
        </authorList>
    </citation>
    <scope>NUCLEOTIDE SEQUENCE [LARGE SCALE GENOMIC DNA]</scope>
    <source>
        <strain evidence="2">SpSt-638</strain>
        <strain evidence="3">SpSt-648</strain>
    </source>
</reference>
<dbReference type="PANTHER" id="PTHR43196:SF2">
    <property type="entry name" value="PHOSPHOADENOSINE PHOSPHOSULFATE REDUCTASE"/>
    <property type="match status" value="1"/>
</dbReference>
<dbReference type="SUPFAM" id="SSF54862">
    <property type="entry name" value="4Fe-4S ferredoxins"/>
    <property type="match status" value="1"/>
</dbReference>
<evidence type="ECO:0000259" key="1">
    <source>
        <dbReference type="PROSITE" id="PS51379"/>
    </source>
</evidence>
<evidence type="ECO:0000313" key="2">
    <source>
        <dbReference type="EMBL" id="HGQ59163.1"/>
    </source>
</evidence>
<feature type="domain" description="4Fe-4S ferredoxin-type" evidence="1">
    <location>
        <begin position="598"/>
        <end position="619"/>
    </location>
</feature>
<gene>
    <name evidence="2" type="ORF">ENU09_00335</name>
    <name evidence="3" type="ORF">ENU20_05170</name>
</gene>
<feature type="domain" description="4Fe-4S ferredoxin-type" evidence="1">
    <location>
        <begin position="561"/>
        <end position="592"/>
    </location>
</feature>
<dbReference type="PANTHER" id="PTHR43196">
    <property type="entry name" value="SULFATE ADENYLYLTRANSFERASE SUBUNIT 2"/>
    <property type="match status" value="1"/>
</dbReference>
<dbReference type="InterPro" id="IPR050128">
    <property type="entry name" value="Sulfate_adenylyltrnsfr_sub2"/>
</dbReference>
<evidence type="ECO:0000313" key="3">
    <source>
        <dbReference type="EMBL" id="HGQ74447.1"/>
    </source>
</evidence>
<name>A0A7C4NND8_STAMA</name>
<dbReference type="EMBL" id="DTBP01000045">
    <property type="protein sequence ID" value="HGQ74447.1"/>
    <property type="molecule type" value="Genomic_DNA"/>
</dbReference>
<dbReference type="InterPro" id="IPR002500">
    <property type="entry name" value="PAPS_reduct_dom"/>
</dbReference>
<comment type="caution">
    <text evidence="3">The sequence shown here is derived from an EMBL/GenBank/DDBJ whole genome shotgun (WGS) entry which is preliminary data.</text>
</comment>
<dbReference type="AlphaFoldDB" id="A0A7C4NND8"/>
<accession>A0A7C4NND8</accession>
<dbReference type="GO" id="GO:0016491">
    <property type="term" value="F:oxidoreductase activity"/>
    <property type="evidence" value="ECO:0007669"/>
    <property type="project" value="UniProtKB-ARBA"/>
</dbReference>
<dbReference type="PROSITE" id="PS51379">
    <property type="entry name" value="4FE4S_FER_2"/>
    <property type="match status" value="2"/>
</dbReference>
<protein>
    <submittedName>
        <fullName evidence="3">Phosphoadenosine phosphosulfate reductase</fullName>
    </submittedName>
</protein>
<proteinExistence type="predicted"/>
<dbReference type="InterPro" id="IPR017900">
    <property type="entry name" value="4Fe4S_Fe_S_CS"/>
</dbReference>
<dbReference type="Pfam" id="PF01507">
    <property type="entry name" value="PAPS_reduct"/>
    <property type="match status" value="1"/>
</dbReference>
<dbReference type="PROSITE" id="PS00198">
    <property type="entry name" value="4FE4S_FER_1"/>
    <property type="match status" value="2"/>
</dbReference>
<dbReference type="Gene3D" id="3.30.70.20">
    <property type="match status" value="1"/>
</dbReference>
<dbReference type="InterPro" id="IPR017896">
    <property type="entry name" value="4Fe4S_Fe-S-bd"/>
</dbReference>
<organism evidence="3">
    <name type="scientific">Staphylothermus marinus</name>
    <dbReference type="NCBI Taxonomy" id="2280"/>
    <lineage>
        <taxon>Archaea</taxon>
        <taxon>Thermoproteota</taxon>
        <taxon>Thermoprotei</taxon>
        <taxon>Desulfurococcales</taxon>
        <taxon>Desulfurococcaceae</taxon>
        <taxon>Staphylothermus</taxon>
    </lineage>
</organism>
<dbReference type="Gene3D" id="3.40.50.620">
    <property type="entry name" value="HUPs"/>
    <property type="match status" value="1"/>
</dbReference>
<sequence>MRRIWPRINRVYWDPEYDIPLVKPSRELIDLVYMLPLTEPGDCRPAHVNDYTRLAEAIEYEFNSQEIYNFFFRNRFVLLNKVPFIDLMYEVVSSGNVWGQIYYDIVVKKWRFRLTAYGAQVAYNNNLVDYVKINGKIFKGSLITKSTSSNQVIVVDDKGFVRGLAEKINDKLIVTKVFRRVKPPVETSWRRSDLGTVLKMNENALYSFEEKSMKFLEKIGSRYPYQPVVSYSGGKDSLVALDLAVKTYGSVKMLFNDTGLELPETYRNVEEVSKHYSIDVIEASAGDAFWKNIDFFGPPGKDYRWCCKLAKLIPIARTCRLKLCRGAINIVGQRAFESIDRAKSPVLWRNRWIPYLTTTTPIQDWGQIVVWLYIFRYKLPFNKLYEEGFERLGCYLCPSSYLAEYSEVSRKYPELWMKWIGELEEWRLKLNQPREYIDYGLWRWVTPAIAKNRVMKKIRFTPNDWRIEYVSRLAKCKFELTPLRVEKKSSGLEIEFSNDCLRNNEEIEVFVSNVKNMYNWRTSFSNENIVVETGRVEIHINRNKIFVEPCINSDEYEDLFDTIKVIYRVRGCTLCGSCSNWCPLQVVVLTKHGPKVCSKCVNCRICLEACPVAENIVEKLVLPLLTGDPRVWKRRSRRRIDENYFTLIQLNVMRNCK</sequence>
<dbReference type="CDD" id="cd23947">
    <property type="entry name" value="PAPS_reductase-like_YbdN"/>
    <property type="match status" value="1"/>
</dbReference>
<dbReference type="SUPFAM" id="SSF52402">
    <property type="entry name" value="Adenine nucleotide alpha hydrolases-like"/>
    <property type="match status" value="1"/>
</dbReference>